<dbReference type="Proteomes" id="UP000239757">
    <property type="component" value="Unassembled WGS sequence"/>
</dbReference>
<evidence type="ECO:0000313" key="3">
    <source>
        <dbReference type="Proteomes" id="UP000239757"/>
    </source>
</evidence>
<feature type="domain" description="F-box" evidence="1">
    <location>
        <begin position="17"/>
        <end position="52"/>
    </location>
</feature>
<proteinExistence type="predicted"/>
<reference evidence="2 3" key="1">
    <citation type="submission" date="2015-01" db="EMBL/GenBank/DDBJ databases">
        <title>Genome of allotetraploid Gossypium barbadense reveals genomic plasticity and fiber elongation in cotton evolution.</title>
        <authorList>
            <person name="Chen X."/>
            <person name="Liu X."/>
            <person name="Zhao B."/>
            <person name="Zheng H."/>
            <person name="Hu Y."/>
            <person name="Lu G."/>
            <person name="Yang C."/>
            <person name="Chen J."/>
            <person name="Shan C."/>
            <person name="Zhang L."/>
            <person name="Zhou Y."/>
            <person name="Wang L."/>
            <person name="Guo W."/>
            <person name="Bai Y."/>
            <person name="Ruan J."/>
            <person name="Shangguan X."/>
            <person name="Mao Y."/>
            <person name="Jiang J."/>
            <person name="Zhu Y."/>
            <person name="Lei J."/>
            <person name="Kang H."/>
            <person name="Chen S."/>
            <person name="He X."/>
            <person name="Wang R."/>
            <person name="Wang Y."/>
            <person name="Chen J."/>
            <person name="Wang L."/>
            <person name="Yu S."/>
            <person name="Wang B."/>
            <person name="Wei J."/>
            <person name="Song S."/>
            <person name="Lu X."/>
            <person name="Gao Z."/>
            <person name="Gu W."/>
            <person name="Deng X."/>
            <person name="Ma D."/>
            <person name="Wang S."/>
            <person name="Liang W."/>
            <person name="Fang L."/>
            <person name="Cai C."/>
            <person name="Zhu X."/>
            <person name="Zhou B."/>
            <person name="Zhang Y."/>
            <person name="Chen Z."/>
            <person name="Xu S."/>
            <person name="Zhu R."/>
            <person name="Wang S."/>
            <person name="Zhang T."/>
            <person name="Zhao G."/>
        </authorList>
    </citation>
    <scope>NUCLEOTIDE SEQUENCE [LARGE SCALE GENOMIC DNA]</scope>
    <source>
        <strain evidence="3">cv. Xinhai21</strain>
        <tissue evidence="2">Leaf</tissue>
    </source>
</reference>
<name>A0A2P5YLU1_GOSBA</name>
<dbReference type="OrthoDB" id="1848451at2759"/>
<evidence type="ECO:0000259" key="1">
    <source>
        <dbReference type="Pfam" id="PF00646"/>
    </source>
</evidence>
<dbReference type="EMBL" id="KZ663017">
    <property type="protein sequence ID" value="PPS16552.1"/>
    <property type="molecule type" value="Genomic_DNA"/>
</dbReference>
<accession>A0A2P5YLU1</accession>
<dbReference type="AlphaFoldDB" id="A0A2P5YLU1"/>
<sequence length="438" mass="51292">MSSTLIISSGEIISNNPDLVTQLLLRLRTKTLLKLKCVSKQWLSLICDPHFCISHTRYHQTNGFLSPTALFLKWIYALPSEFDVIPLKHNRAQSQSPFLLLLQLCSQHQCASVLLWVVSFPSTKKFKELSFPENTFKDSEFYVSMAFDPLKSPHYKVCFPPIIFVWQDLHNMLLLFFIIDGFRVDDSYFEFDVFEMASDYSHWTLKHRLYIGDIGKHFPDIIWDIHPNSPAYHWHAPIFSDVCITQFEKDEEPKVVIWIENKVICYDFNDRAWKPLYDLRPGVTDGSWDGYYYRDGAEVRILYFYMEYPGCWDRIGPAGWIKIRLRVDSDNRHFSRVIEDEVVVFPKGVLHFGMNVGEKHAANLHKKNDEWSITRLLRENWPSNRNWSATVAGISWKAWGPKRSPFISPANVWAAIFAFLETCYIFTCHSHLQSSRIL</sequence>
<dbReference type="Pfam" id="PF00646">
    <property type="entry name" value="F-box"/>
    <property type="match status" value="1"/>
</dbReference>
<protein>
    <recommendedName>
        <fullName evidence="1">F-box domain-containing protein</fullName>
    </recommendedName>
</protein>
<organism evidence="2 3">
    <name type="scientific">Gossypium barbadense</name>
    <name type="common">Sea Island cotton</name>
    <name type="synonym">Hibiscus barbadensis</name>
    <dbReference type="NCBI Taxonomy" id="3634"/>
    <lineage>
        <taxon>Eukaryota</taxon>
        <taxon>Viridiplantae</taxon>
        <taxon>Streptophyta</taxon>
        <taxon>Embryophyta</taxon>
        <taxon>Tracheophyta</taxon>
        <taxon>Spermatophyta</taxon>
        <taxon>Magnoliopsida</taxon>
        <taxon>eudicotyledons</taxon>
        <taxon>Gunneridae</taxon>
        <taxon>Pentapetalae</taxon>
        <taxon>rosids</taxon>
        <taxon>malvids</taxon>
        <taxon>Malvales</taxon>
        <taxon>Malvaceae</taxon>
        <taxon>Malvoideae</taxon>
        <taxon>Gossypium</taxon>
    </lineage>
</organism>
<gene>
    <name evidence="2" type="ORF">GOBAR_AA04001</name>
</gene>
<dbReference type="InterPro" id="IPR001810">
    <property type="entry name" value="F-box_dom"/>
</dbReference>
<dbReference type="PANTHER" id="PTHR31111:SF125">
    <property type="entry name" value="F-BOX PROTEIN CPR30-LIKE"/>
    <property type="match status" value="1"/>
</dbReference>
<dbReference type="PANTHER" id="PTHR31111">
    <property type="entry name" value="BNAA05G37150D PROTEIN-RELATED"/>
    <property type="match status" value="1"/>
</dbReference>
<evidence type="ECO:0000313" key="2">
    <source>
        <dbReference type="EMBL" id="PPS16552.1"/>
    </source>
</evidence>